<reference evidence="3 4" key="2">
    <citation type="submission" date="2020-08" db="EMBL/GenBank/DDBJ databases">
        <title>Sequencing the genomes of 1000 actinobacteria strains.</title>
        <authorList>
            <person name="Klenk H.-P."/>
        </authorList>
    </citation>
    <scope>NUCLEOTIDE SEQUENCE [LARGE SCALE GENOMIC DNA]</scope>
    <source>
        <strain evidence="3 4">DSM 44772</strain>
    </source>
</reference>
<protein>
    <submittedName>
        <fullName evidence="3">Uncharacterized protein</fullName>
    </submittedName>
</protein>
<dbReference type="Proteomes" id="UP000549343">
    <property type="component" value="Unassembled WGS sequence"/>
</dbReference>
<organism evidence="3 4">
    <name type="scientific">Actinomadura livida</name>
    <dbReference type="NCBI Taxonomy" id="79909"/>
    <lineage>
        <taxon>Bacteria</taxon>
        <taxon>Bacillati</taxon>
        <taxon>Actinomycetota</taxon>
        <taxon>Actinomycetes</taxon>
        <taxon>Streptosporangiales</taxon>
        <taxon>Thermomonosporaceae</taxon>
        <taxon>Actinomadura</taxon>
    </lineage>
</organism>
<accession>A0A7W7I9D8</accession>
<dbReference type="RefSeq" id="WP_184880130.1">
    <property type="nucleotide sequence ID" value="NZ_BAAAHD010000082.1"/>
</dbReference>
<dbReference type="Proteomes" id="UP001501427">
    <property type="component" value="Unassembled WGS sequence"/>
</dbReference>
<evidence type="ECO:0000313" key="2">
    <source>
        <dbReference type="EMBL" id="GAA0595249.1"/>
    </source>
</evidence>
<evidence type="ECO:0000256" key="1">
    <source>
        <dbReference type="SAM" id="MobiDB-lite"/>
    </source>
</evidence>
<reference evidence="2 5" key="1">
    <citation type="journal article" date="2019" name="Int. J. Syst. Evol. Microbiol.">
        <title>The Global Catalogue of Microorganisms (GCM) 10K type strain sequencing project: providing services to taxonomists for standard genome sequencing and annotation.</title>
        <authorList>
            <consortium name="The Broad Institute Genomics Platform"/>
            <consortium name="The Broad Institute Genome Sequencing Center for Infectious Disease"/>
            <person name="Wu L."/>
            <person name="Ma J."/>
        </authorList>
    </citation>
    <scope>NUCLEOTIDE SEQUENCE [LARGE SCALE GENOMIC DNA]</scope>
    <source>
        <strain evidence="2 5">JCM 10667</strain>
    </source>
</reference>
<feature type="region of interest" description="Disordered" evidence="1">
    <location>
        <begin position="114"/>
        <end position="148"/>
    </location>
</feature>
<evidence type="ECO:0000313" key="5">
    <source>
        <dbReference type="Proteomes" id="UP001501427"/>
    </source>
</evidence>
<dbReference type="EMBL" id="BAAAHD010000082">
    <property type="protein sequence ID" value="GAA0595249.1"/>
    <property type="molecule type" value="Genomic_DNA"/>
</dbReference>
<gene>
    <name evidence="3" type="ORF">F4557_001011</name>
    <name evidence="2" type="ORF">GCM10009546_66720</name>
</gene>
<comment type="caution">
    <text evidence="3">The sequence shown here is derived from an EMBL/GenBank/DDBJ whole genome shotgun (WGS) entry which is preliminary data.</text>
</comment>
<dbReference type="EMBL" id="JACHMV010000001">
    <property type="protein sequence ID" value="MBB4772593.1"/>
    <property type="molecule type" value="Genomic_DNA"/>
</dbReference>
<proteinExistence type="predicted"/>
<evidence type="ECO:0000313" key="4">
    <source>
        <dbReference type="Proteomes" id="UP000549343"/>
    </source>
</evidence>
<dbReference type="InterPro" id="IPR023393">
    <property type="entry name" value="START-like_dom_sf"/>
</dbReference>
<dbReference type="Gene3D" id="3.30.530.20">
    <property type="match status" value="1"/>
</dbReference>
<keyword evidence="5" id="KW-1185">Reference proteome</keyword>
<evidence type="ECO:0000313" key="3">
    <source>
        <dbReference type="EMBL" id="MBB4772593.1"/>
    </source>
</evidence>
<sequence>MKRALGTAAALVGAGVAIRRLKSRASGSGTEPNRWLVVTVNCPPERLREIPAPLVGLADHVEIRTAPAPGGKGTELAARLRETDATGTLKRLTGDDPRQRVRRALREAKSLVETGEVMKPDAPPTVRDTPGGKLVGLATRRAGGEGRL</sequence>
<name>A0A7W7I9D8_9ACTN</name>
<dbReference type="AlphaFoldDB" id="A0A7W7I9D8"/>
<reference evidence="2" key="3">
    <citation type="submission" date="2023-12" db="EMBL/GenBank/DDBJ databases">
        <authorList>
            <person name="Sun Q."/>
            <person name="Inoue M."/>
        </authorList>
    </citation>
    <scope>NUCLEOTIDE SEQUENCE</scope>
    <source>
        <strain evidence="2">JCM 10667</strain>
    </source>
</reference>